<dbReference type="RefSeq" id="WP_377967157.1">
    <property type="nucleotide sequence ID" value="NZ_JBHZOL010000095.1"/>
</dbReference>
<name>A0ABW6IIA2_9CYAN</name>
<dbReference type="Proteomes" id="UP001600165">
    <property type="component" value="Unassembled WGS sequence"/>
</dbReference>
<comment type="caution">
    <text evidence="1">The sequence shown here is derived from an EMBL/GenBank/DDBJ whole genome shotgun (WGS) entry which is preliminary data.</text>
</comment>
<keyword evidence="2" id="KW-1185">Reference proteome</keyword>
<protein>
    <submittedName>
        <fullName evidence="1">Uncharacterized protein</fullName>
    </submittedName>
</protein>
<accession>A0ABW6IIA2</accession>
<evidence type="ECO:0000313" key="2">
    <source>
        <dbReference type="Proteomes" id="UP001600165"/>
    </source>
</evidence>
<dbReference type="EMBL" id="JBHZOL010000095">
    <property type="protein sequence ID" value="MFE4107944.1"/>
    <property type="molecule type" value="Genomic_DNA"/>
</dbReference>
<organism evidence="1 2">
    <name type="scientific">Almyronema epifaneia S1</name>
    <dbReference type="NCBI Taxonomy" id="2991925"/>
    <lineage>
        <taxon>Bacteria</taxon>
        <taxon>Bacillati</taxon>
        <taxon>Cyanobacteriota</taxon>
        <taxon>Cyanophyceae</taxon>
        <taxon>Nodosilineales</taxon>
        <taxon>Nodosilineaceae</taxon>
        <taxon>Almyronema</taxon>
        <taxon>Almyronema epifaneia</taxon>
    </lineage>
</organism>
<reference evidence="1 2" key="1">
    <citation type="submission" date="2024-10" db="EMBL/GenBank/DDBJ databases">
        <authorList>
            <person name="Ratan Roy A."/>
            <person name="Morales Sandoval P.H."/>
            <person name="De Los Santos Villalobos S."/>
            <person name="Chakraborty S."/>
            <person name="Mukherjee J."/>
        </authorList>
    </citation>
    <scope>NUCLEOTIDE SEQUENCE [LARGE SCALE GENOMIC DNA]</scope>
    <source>
        <strain evidence="1 2">S1</strain>
    </source>
</reference>
<proteinExistence type="predicted"/>
<gene>
    <name evidence="1" type="ORF">ACFVKH_16795</name>
</gene>
<evidence type="ECO:0000313" key="1">
    <source>
        <dbReference type="EMBL" id="MFE4107944.1"/>
    </source>
</evidence>
<sequence length="75" mass="8661">MLLSGSRRLINPSQANSTFSVDPIGRQQQRLTPERIYENWRSPVTFILMFLAFNEPDFSQQKIAIACLKLNYISV</sequence>